<dbReference type="AlphaFoldDB" id="A0A809ZZR8"/>
<protein>
    <submittedName>
        <fullName evidence="2">Uncharacterized protein</fullName>
    </submittedName>
</protein>
<feature type="region of interest" description="Disordered" evidence="1">
    <location>
        <begin position="262"/>
        <end position="320"/>
    </location>
</feature>
<name>A0A809ZZR8_9BRAD</name>
<feature type="compositionally biased region" description="Acidic residues" evidence="1">
    <location>
        <begin position="112"/>
        <end position="130"/>
    </location>
</feature>
<proteinExistence type="predicted"/>
<dbReference type="RefSeq" id="WP_183117517.1">
    <property type="nucleotide sequence ID" value="NZ_AP022638.1"/>
</dbReference>
<gene>
    <name evidence="2" type="ORF">XF5B_39150</name>
</gene>
<organism evidence="2">
    <name type="scientific">Bradyrhizobium diazoefficiens</name>
    <dbReference type="NCBI Taxonomy" id="1355477"/>
    <lineage>
        <taxon>Bacteria</taxon>
        <taxon>Pseudomonadati</taxon>
        <taxon>Pseudomonadota</taxon>
        <taxon>Alphaproteobacteria</taxon>
        <taxon>Hyphomicrobiales</taxon>
        <taxon>Nitrobacteraceae</taxon>
        <taxon>Bradyrhizobium</taxon>
    </lineage>
</organism>
<accession>A0A809ZZR8</accession>
<reference evidence="2" key="1">
    <citation type="submission" date="2020-05" db="EMBL/GenBank/DDBJ databases">
        <title>Complete genome sequence of Bradyrhizobium diazoefficiens XF5 isolated from soybean nodule.</title>
        <authorList>
            <person name="Noda R."/>
            <person name="Kakizaki K."/>
            <person name="Minamisawa K."/>
        </authorList>
    </citation>
    <scope>NUCLEOTIDE SEQUENCE</scope>
    <source>
        <strain evidence="2">XF5</strain>
    </source>
</reference>
<feature type="region of interest" description="Disordered" evidence="1">
    <location>
        <begin position="1"/>
        <end position="148"/>
    </location>
</feature>
<feature type="compositionally biased region" description="Acidic residues" evidence="1">
    <location>
        <begin position="27"/>
        <end position="99"/>
    </location>
</feature>
<dbReference type="EMBL" id="AP023095">
    <property type="protein sequence ID" value="BCE56403.1"/>
    <property type="molecule type" value="Genomic_DNA"/>
</dbReference>
<sequence length="358" mass="38596">MAKPNDTDEEKSVLFGGMTDEQRADMTDEELAGIDGEDVEDEDDGDGEGEGSEANDGEDAEGANGEEADETDGEEADEDADAEGDGEGDDEGEGEDAGEGGDAGTDTGADTTGDDDGETEDDEEDEDDPLDVTRSVMPTEWQLPKDAQDKLKGLNDQAADLADKFDGGDLTAREYHSQREALDEQRSTLRTQINDAQKAWQKGLNDWSNRTVKAFLRDHKEYSTANPTMNRMLDAEVRALQLATNDPFNPRILRQAHANIQKAMGKAPAAPAAEKPGKPGKAAASKKDKPPVLPGKKKPAVPPTLARVPQDQIEDANGGKYARLDRLSARDPHAFEETMLRMSAKDRAAYEEYLAGGV</sequence>
<feature type="compositionally biased region" description="Low complexity" evidence="1">
    <location>
        <begin position="262"/>
        <end position="283"/>
    </location>
</feature>
<evidence type="ECO:0000313" key="2">
    <source>
        <dbReference type="EMBL" id="BCE56403.1"/>
    </source>
</evidence>
<evidence type="ECO:0000256" key="1">
    <source>
        <dbReference type="SAM" id="MobiDB-lite"/>
    </source>
</evidence>